<accession>A0ABP6XP70</accession>
<comment type="caution">
    <text evidence="1">The sequence shown here is derived from an EMBL/GenBank/DDBJ whole genome shotgun (WGS) entry which is preliminary data.</text>
</comment>
<protein>
    <submittedName>
        <fullName evidence="1">Uncharacterized protein</fullName>
    </submittedName>
</protein>
<organism evidence="1 2">
    <name type="scientific">Microlunatus spumicola</name>
    <dbReference type="NCBI Taxonomy" id="81499"/>
    <lineage>
        <taxon>Bacteria</taxon>
        <taxon>Bacillati</taxon>
        <taxon>Actinomycetota</taxon>
        <taxon>Actinomycetes</taxon>
        <taxon>Propionibacteriales</taxon>
        <taxon>Propionibacteriaceae</taxon>
        <taxon>Microlunatus</taxon>
    </lineage>
</organism>
<evidence type="ECO:0000313" key="2">
    <source>
        <dbReference type="Proteomes" id="UP001500767"/>
    </source>
</evidence>
<proteinExistence type="predicted"/>
<keyword evidence="2" id="KW-1185">Reference proteome</keyword>
<name>A0ABP6XP70_9ACTN</name>
<reference evidence="2" key="1">
    <citation type="journal article" date="2019" name="Int. J. Syst. Evol. Microbiol.">
        <title>The Global Catalogue of Microorganisms (GCM) 10K type strain sequencing project: providing services to taxonomists for standard genome sequencing and annotation.</title>
        <authorList>
            <consortium name="The Broad Institute Genomics Platform"/>
            <consortium name="The Broad Institute Genome Sequencing Center for Infectious Disease"/>
            <person name="Wu L."/>
            <person name="Ma J."/>
        </authorList>
    </citation>
    <scope>NUCLEOTIDE SEQUENCE [LARGE SCALE GENOMIC DNA]</scope>
    <source>
        <strain evidence="2">JCM 16540</strain>
    </source>
</reference>
<dbReference type="RefSeq" id="WP_204913286.1">
    <property type="nucleotide sequence ID" value="NZ_BAAAYR010000004.1"/>
</dbReference>
<sequence>MDVFRALLHDAPDPGSSPDPTAHRALLDRADGWTVGPLVVPDERLAGLGTAGDLGVTLSVLIGGGAGGLTALARRAETLPLVSAETVLRDLDDLAGNAGRVAAAATGLGDGVEVYVGVPAARGAVEAVEVVEAAGLLGRVSLAEARGGTGAGAQLSVLVEADLPFKATGLGADPFGAYGLVALLMAVEALVDGADPRDADALLGGVDEQRATNALAAWDAATSARVRRRLHGVDCADVAGTLERLGAAGLLGG</sequence>
<dbReference type="Proteomes" id="UP001500767">
    <property type="component" value="Unassembled WGS sequence"/>
</dbReference>
<evidence type="ECO:0000313" key="1">
    <source>
        <dbReference type="EMBL" id="GAA3570270.1"/>
    </source>
</evidence>
<gene>
    <name evidence="1" type="ORF">GCM10022197_28350</name>
</gene>
<dbReference type="EMBL" id="BAAAYR010000004">
    <property type="protein sequence ID" value="GAA3570270.1"/>
    <property type="molecule type" value="Genomic_DNA"/>
</dbReference>